<dbReference type="PANTHER" id="PTHR23089">
    <property type="entry name" value="HISTIDINE TRIAD HIT PROTEIN"/>
    <property type="match status" value="1"/>
</dbReference>
<dbReference type="Gene3D" id="3.30.428.10">
    <property type="entry name" value="HIT-like"/>
    <property type="match status" value="1"/>
</dbReference>
<dbReference type="PROSITE" id="PS51084">
    <property type="entry name" value="HIT_2"/>
    <property type="match status" value="1"/>
</dbReference>
<dbReference type="Proteomes" id="UP000318065">
    <property type="component" value="Chromosome"/>
</dbReference>
<evidence type="ECO:0000259" key="4">
    <source>
        <dbReference type="PROSITE" id="PS51084"/>
    </source>
</evidence>
<dbReference type="InterPro" id="IPR001310">
    <property type="entry name" value="Histidine_triad_HIT"/>
</dbReference>
<dbReference type="GO" id="GO:0003824">
    <property type="term" value="F:catalytic activity"/>
    <property type="evidence" value="ECO:0007669"/>
    <property type="project" value="InterPro"/>
</dbReference>
<feature type="short sequence motif" description="Histidine triad motif" evidence="2 3">
    <location>
        <begin position="110"/>
        <end position="114"/>
    </location>
</feature>
<evidence type="ECO:0000256" key="1">
    <source>
        <dbReference type="PIRSR" id="PIRSR601310-1"/>
    </source>
</evidence>
<name>A0A510HE05_9ACTN</name>
<dbReference type="EMBL" id="AP019791">
    <property type="protein sequence ID" value="BBL78159.1"/>
    <property type="molecule type" value="Genomic_DNA"/>
</dbReference>
<organism evidence="5 6">
    <name type="scientific">Rubrobacter xylanophilus</name>
    <dbReference type="NCBI Taxonomy" id="49319"/>
    <lineage>
        <taxon>Bacteria</taxon>
        <taxon>Bacillati</taxon>
        <taxon>Actinomycetota</taxon>
        <taxon>Rubrobacteria</taxon>
        <taxon>Rubrobacterales</taxon>
        <taxon>Rubrobacteraceae</taxon>
        <taxon>Rubrobacter</taxon>
    </lineage>
</organism>
<gene>
    <name evidence="5" type="ORF">RxyAA322_00130</name>
</gene>
<evidence type="ECO:0000256" key="3">
    <source>
        <dbReference type="PROSITE-ProRule" id="PRU00464"/>
    </source>
</evidence>
<dbReference type="InterPro" id="IPR019808">
    <property type="entry name" value="Histidine_triad_CS"/>
</dbReference>
<evidence type="ECO:0000313" key="6">
    <source>
        <dbReference type="Proteomes" id="UP000318065"/>
    </source>
</evidence>
<feature type="active site" description="Tele-AMP-histidine intermediate" evidence="1">
    <location>
        <position position="112"/>
    </location>
</feature>
<dbReference type="InterPro" id="IPR036265">
    <property type="entry name" value="HIT-like_sf"/>
</dbReference>
<accession>A0A510HE05</accession>
<feature type="domain" description="HIT" evidence="4">
    <location>
        <begin position="18"/>
        <end position="126"/>
    </location>
</feature>
<dbReference type="SUPFAM" id="SSF54197">
    <property type="entry name" value="HIT-like"/>
    <property type="match status" value="1"/>
</dbReference>
<sequence>MQRRRAAANLRGMAEKTLFQKIMDRELPGDIIYEDDRCVALRDINPQAPTHVLIVPRKPIPSLDDLTEEDAPLVGHLFVVAKKVAEREGLDRGYRTVFNNGPDANQTVDHLHLHLLGGRRMGWPPG</sequence>
<dbReference type="FunFam" id="3.30.428.10:FF:000005">
    <property type="entry name" value="Histidine triad nucleotide-binding protein 1"/>
    <property type="match status" value="1"/>
</dbReference>
<protein>
    <submittedName>
        <fullName evidence="5">Histidine triad nucleotide-binding protein</fullName>
    </submittedName>
</protein>
<keyword evidence="6" id="KW-1185">Reference proteome</keyword>
<proteinExistence type="predicted"/>
<dbReference type="PRINTS" id="PR00332">
    <property type="entry name" value="HISTRIAD"/>
</dbReference>
<dbReference type="InterPro" id="IPR011146">
    <property type="entry name" value="HIT-like"/>
</dbReference>
<evidence type="ECO:0000313" key="5">
    <source>
        <dbReference type="EMBL" id="BBL78159.1"/>
    </source>
</evidence>
<dbReference type="Pfam" id="PF01230">
    <property type="entry name" value="HIT"/>
    <property type="match status" value="1"/>
</dbReference>
<reference evidence="5" key="1">
    <citation type="journal article" date="2019" name="Microbiol. Resour. Announc.">
        <title>Complete Genome Sequence of Rubrobacter xylanophilus Strain AA3-22, Isolated from Arima Onsen in Japan.</title>
        <authorList>
            <person name="Tomariguchi N."/>
            <person name="Miyazaki K."/>
        </authorList>
    </citation>
    <scope>NUCLEOTIDE SEQUENCE [LARGE SCALE GENOMIC DNA]</scope>
    <source>
        <strain evidence="5">AA3-22</strain>
    </source>
</reference>
<dbReference type="AlphaFoldDB" id="A0A510HE05"/>
<dbReference type="PROSITE" id="PS00892">
    <property type="entry name" value="HIT_1"/>
    <property type="match status" value="1"/>
</dbReference>
<dbReference type="CDD" id="cd01276">
    <property type="entry name" value="PKCI_related"/>
    <property type="match status" value="1"/>
</dbReference>
<evidence type="ECO:0000256" key="2">
    <source>
        <dbReference type="PIRSR" id="PIRSR601310-3"/>
    </source>
</evidence>